<dbReference type="PANTHER" id="PTHR43828:SF5">
    <property type="entry name" value="TRANSCRIPTIONAL REPRESSOR XBP1"/>
    <property type="match status" value="1"/>
</dbReference>
<dbReference type="GO" id="GO:0000981">
    <property type="term" value="F:DNA-binding transcription factor activity, RNA polymerase II-specific"/>
    <property type="evidence" value="ECO:0007669"/>
    <property type="project" value="UniProtKB-ARBA"/>
</dbReference>
<name>A0A4U0UFE2_9PEZI</name>
<dbReference type="GO" id="GO:0030907">
    <property type="term" value="C:MBF transcription complex"/>
    <property type="evidence" value="ECO:0007669"/>
    <property type="project" value="TreeGrafter"/>
</dbReference>
<feature type="region of interest" description="Disordered" evidence="1">
    <location>
        <begin position="1"/>
        <end position="21"/>
    </location>
</feature>
<feature type="region of interest" description="Disordered" evidence="1">
    <location>
        <begin position="548"/>
        <end position="567"/>
    </location>
</feature>
<dbReference type="Gene3D" id="3.10.260.10">
    <property type="entry name" value="Transcription regulator HTH, APSES-type DNA-binding domain"/>
    <property type="match status" value="1"/>
</dbReference>
<dbReference type="AlphaFoldDB" id="A0A4U0UFE2"/>
<dbReference type="PROSITE" id="PS51299">
    <property type="entry name" value="HTH_APSES"/>
    <property type="match status" value="1"/>
</dbReference>
<feature type="compositionally biased region" description="Basic and acidic residues" evidence="1">
    <location>
        <begin position="356"/>
        <end position="367"/>
    </location>
</feature>
<evidence type="ECO:0000313" key="4">
    <source>
        <dbReference type="Proteomes" id="UP000308549"/>
    </source>
</evidence>
<dbReference type="EMBL" id="NAJL01000001">
    <property type="protein sequence ID" value="TKA34253.1"/>
    <property type="molecule type" value="Genomic_DNA"/>
</dbReference>
<reference evidence="3 4" key="1">
    <citation type="submission" date="2017-03" db="EMBL/GenBank/DDBJ databases">
        <title>Genomes of endolithic fungi from Antarctica.</title>
        <authorList>
            <person name="Coleine C."/>
            <person name="Masonjones S."/>
            <person name="Stajich J.E."/>
        </authorList>
    </citation>
    <scope>NUCLEOTIDE SEQUENCE [LARGE SCALE GENOMIC DNA]</scope>
    <source>
        <strain evidence="3 4">CCFEE 6315</strain>
    </source>
</reference>
<feature type="compositionally biased region" description="Basic residues" evidence="1">
    <location>
        <begin position="558"/>
        <end position="567"/>
    </location>
</feature>
<keyword evidence="4" id="KW-1185">Reference proteome</keyword>
<feature type="compositionally biased region" description="Pro residues" evidence="1">
    <location>
        <begin position="68"/>
        <end position="77"/>
    </location>
</feature>
<evidence type="ECO:0000313" key="3">
    <source>
        <dbReference type="EMBL" id="TKA34253.1"/>
    </source>
</evidence>
<dbReference type="OrthoDB" id="5562739at2759"/>
<dbReference type="InterPro" id="IPR051642">
    <property type="entry name" value="SWI6-like"/>
</dbReference>
<organism evidence="3 4">
    <name type="scientific">Salinomyces thailandicus</name>
    <dbReference type="NCBI Taxonomy" id="706561"/>
    <lineage>
        <taxon>Eukaryota</taxon>
        <taxon>Fungi</taxon>
        <taxon>Dikarya</taxon>
        <taxon>Ascomycota</taxon>
        <taxon>Pezizomycotina</taxon>
        <taxon>Dothideomycetes</taxon>
        <taxon>Dothideomycetidae</taxon>
        <taxon>Mycosphaerellales</taxon>
        <taxon>Teratosphaeriaceae</taxon>
        <taxon>Salinomyces</taxon>
    </lineage>
</organism>
<dbReference type="PANTHER" id="PTHR43828">
    <property type="entry name" value="ASPARAGINASE"/>
    <property type="match status" value="1"/>
</dbReference>
<evidence type="ECO:0000259" key="2">
    <source>
        <dbReference type="PROSITE" id="PS51299"/>
    </source>
</evidence>
<protein>
    <recommendedName>
        <fullName evidence="2">HTH APSES-type domain-containing protein</fullName>
    </recommendedName>
</protein>
<feature type="region of interest" description="Disordered" evidence="1">
    <location>
        <begin position="321"/>
        <end position="431"/>
    </location>
</feature>
<feature type="domain" description="HTH APSES-type" evidence="2">
    <location>
        <begin position="156"/>
        <end position="275"/>
    </location>
</feature>
<dbReference type="GO" id="GO:0033309">
    <property type="term" value="C:SBF transcription complex"/>
    <property type="evidence" value="ECO:0007669"/>
    <property type="project" value="TreeGrafter"/>
</dbReference>
<comment type="caution">
    <text evidence="3">The sequence shown here is derived from an EMBL/GenBank/DDBJ whole genome shotgun (WGS) entry which is preliminary data.</text>
</comment>
<dbReference type="InterPro" id="IPR036887">
    <property type="entry name" value="HTH_APSES_sf"/>
</dbReference>
<accession>A0A4U0UFE2</accession>
<proteinExistence type="predicted"/>
<sequence>MPSPCSTELGRDNGAPLERKGITSAVRMLKINSLLNPSASEHSRTIKKASISPPPTPAYTQASSAPSTPFPQTPTTPSPKRQKLIKDAAVFVRGMPKEPVNFTPYECTENSVCLSNQQQEELARQQRRFNVSPNGRGNNGFIADYQRHIPYSSEKKTFYGKTNRDAFEVFQYTFRMPEEPDKEHVVMWDYQVGLVRITPFFKALKWTKTTPAKALTVNPGLKELSHSITGGALVAQGYWMPYSCARAICLTFCYPIRWALTPIFGPSFIKECLRPDHPSYCRFKINSEVVRCAQLESQGLRVGRVSRSGTPATDVDVYGGCHPQKMPRSVQTPAPIPMQPRVRKDQPSYKLGSPFESDREATHDHYGRGAIAFESPDVSPKTTRHYTPPTWTSINRQQIMDTPPPAPENTPADSLSRSLLTEPRSVPTTSWRGLGAADAVFKSTGVSTDAHNKQQIHERRISIDERTGDELIDASPVDSCGEDETDIAICPAGKARKHLEGTSMPSERKNQKLAQMKPARSPKYSTKYTAADARAAQWLLNLSARDSQLAQASGQMRGQKRRASSVL</sequence>
<dbReference type="InterPro" id="IPR003163">
    <property type="entry name" value="Tscrpt_reg_HTH_APSES-type"/>
</dbReference>
<feature type="region of interest" description="Disordered" evidence="1">
    <location>
        <begin position="36"/>
        <end position="82"/>
    </location>
</feature>
<dbReference type="SUPFAM" id="SSF54616">
    <property type="entry name" value="DNA-binding domain of Mlu1-box binding protein MBP1"/>
    <property type="match status" value="1"/>
</dbReference>
<dbReference type="Proteomes" id="UP000308549">
    <property type="component" value="Unassembled WGS sequence"/>
</dbReference>
<dbReference type="GO" id="GO:0003677">
    <property type="term" value="F:DNA binding"/>
    <property type="evidence" value="ECO:0007669"/>
    <property type="project" value="InterPro"/>
</dbReference>
<gene>
    <name evidence="3" type="ORF">B0A50_00233</name>
</gene>
<evidence type="ECO:0000256" key="1">
    <source>
        <dbReference type="SAM" id="MobiDB-lite"/>
    </source>
</evidence>
<feature type="compositionally biased region" description="Polar residues" evidence="1">
    <location>
        <begin position="389"/>
        <end position="400"/>
    </location>
</feature>
<feature type="region of interest" description="Disordered" evidence="1">
    <location>
        <begin position="498"/>
        <end position="527"/>
    </location>
</feature>